<dbReference type="Pfam" id="PF00149">
    <property type="entry name" value="Metallophos"/>
    <property type="match status" value="1"/>
</dbReference>
<evidence type="ECO:0000313" key="3">
    <source>
        <dbReference type="Proteomes" id="UP000253410"/>
    </source>
</evidence>
<protein>
    <recommendedName>
        <fullName evidence="1">Calcineurin-like phosphoesterase domain-containing protein</fullName>
    </recommendedName>
</protein>
<name>A0A365XQB7_9BACT</name>
<dbReference type="SUPFAM" id="SSF56300">
    <property type="entry name" value="Metallo-dependent phosphatases"/>
    <property type="match status" value="1"/>
</dbReference>
<dbReference type="Gene3D" id="3.60.21.10">
    <property type="match status" value="1"/>
</dbReference>
<dbReference type="RefSeq" id="WP_113616963.1">
    <property type="nucleotide sequence ID" value="NZ_QFFJ01000002.1"/>
</dbReference>
<evidence type="ECO:0000259" key="1">
    <source>
        <dbReference type="Pfam" id="PF00149"/>
    </source>
</evidence>
<accession>A0A365XQB7</accession>
<comment type="caution">
    <text evidence="2">The sequence shown here is derived from an EMBL/GenBank/DDBJ whole genome shotgun (WGS) entry which is preliminary data.</text>
</comment>
<organism evidence="2 3">
    <name type="scientific">Chitinophaga flava</name>
    <dbReference type="NCBI Taxonomy" id="2259036"/>
    <lineage>
        <taxon>Bacteria</taxon>
        <taxon>Pseudomonadati</taxon>
        <taxon>Bacteroidota</taxon>
        <taxon>Chitinophagia</taxon>
        <taxon>Chitinophagales</taxon>
        <taxon>Chitinophagaceae</taxon>
        <taxon>Chitinophaga</taxon>
    </lineage>
</organism>
<dbReference type="Proteomes" id="UP000253410">
    <property type="component" value="Unassembled WGS sequence"/>
</dbReference>
<dbReference type="GO" id="GO:0016787">
    <property type="term" value="F:hydrolase activity"/>
    <property type="evidence" value="ECO:0007669"/>
    <property type="project" value="InterPro"/>
</dbReference>
<dbReference type="InterPro" id="IPR004843">
    <property type="entry name" value="Calcineurin-like_PHP"/>
</dbReference>
<reference evidence="2 3" key="1">
    <citation type="submission" date="2018-05" db="EMBL/GenBank/DDBJ databases">
        <title>Chitinophaga sp. K3CV102501T nov., isolated from isolated from a monsoon evergreen broad-leaved forest soil.</title>
        <authorList>
            <person name="Lv Y."/>
        </authorList>
    </citation>
    <scope>NUCLEOTIDE SEQUENCE [LARGE SCALE GENOMIC DNA]</scope>
    <source>
        <strain evidence="2 3">GDMCC 1.1325</strain>
    </source>
</reference>
<dbReference type="AlphaFoldDB" id="A0A365XQB7"/>
<gene>
    <name evidence="2" type="ORF">DF182_16555</name>
</gene>
<proteinExistence type="predicted"/>
<dbReference type="InterPro" id="IPR029052">
    <property type="entry name" value="Metallo-depent_PP-like"/>
</dbReference>
<dbReference type="EMBL" id="QFFJ01000002">
    <property type="protein sequence ID" value="RBL88211.1"/>
    <property type="molecule type" value="Genomic_DNA"/>
</dbReference>
<feature type="domain" description="Calcineurin-like phosphoesterase" evidence="1">
    <location>
        <begin position="2"/>
        <end position="125"/>
    </location>
</feature>
<keyword evidence="3" id="KW-1185">Reference proteome</keyword>
<dbReference type="OrthoDB" id="1030079at2"/>
<evidence type="ECO:0000313" key="2">
    <source>
        <dbReference type="EMBL" id="RBL88211.1"/>
    </source>
</evidence>
<sequence length="239" mass="27660">MIIVGDLHGGYPEMLSQIQKLGLEKTVFIQVGDWGLGFQPVDPDKKALAQIDKFLQRAQNHLYIIRGNHDNKWFWNHRDQLHLKNVHLIQDYEVQTIEQHKILFIGGGISIDRTNRILNKNYWADEIVVYNEPLLAAACANGIDMVISHIAPKEVWPHTYNPLVLHFIAKEMTAGNDLSAELKNERLLMSQVYQHVRAAGCREWYYGHYHESHAEEKDGIVFRCVSIQEMYDTNCSTHE</sequence>